<dbReference type="OrthoDB" id="2592504at2759"/>
<dbReference type="PANTHER" id="PTHR42339">
    <property type="entry name" value="HISTONE H1"/>
    <property type="match status" value="1"/>
</dbReference>
<proteinExistence type="predicted"/>
<dbReference type="EMBL" id="ML996083">
    <property type="protein sequence ID" value="KAF2154668.1"/>
    <property type="molecule type" value="Genomic_DNA"/>
</dbReference>
<evidence type="ECO:0000313" key="4">
    <source>
        <dbReference type="Proteomes" id="UP000799439"/>
    </source>
</evidence>
<accession>A0A9P4J923</accession>
<dbReference type="InterPro" id="IPR056143">
    <property type="entry name" value="DUF7726"/>
</dbReference>
<evidence type="ECO:0000256" key="1">
    <source>
        <dbReference type="SAM" id="MobiDB-lite"/>
    </source>
</evidence>
<name>A0A9P4J923_9PEZI</name>
<feature type="compositionally biased region" description="Basic and acidic residues" evidence="1">
    <location>
        <begin position="79"/>
        <end position="115"/>
    </location>
</feature>
<feature type="compositionally biased region" description="Basic and acidic residues" evidence="1">
    <location>
        <begin position="53"/>
        <end position="71"/>
    </location>
</feature>
<dbReference type="PANTHER" id="PTHR42339:SF1">
    <property type="entry name" value="HISTONE H1"/>
    <property type="match status" value="1"/>
</dbReference>
<keyword evidence="4" id="KW-1185">Reference proteome</keyword>
<dbReference type="Proteomes" id="UP000799439">
    <property type="component" value="Unassembled WGS sequence"/>
</dbReference>
<organism evidence="3 4">
    <name type="scientific">Myriangium duriaei CBS 260.36</name>
    <dbReference type="NCBI Taxonomy" id="1168546"/>
    <lineage>
        <taxon>Eukaryota</taxon>
        <taxon>Fungi</taxon>
        <taxon>Dikarya</taxon>
        <taxon>Ascomycota</taxon>
        <taxon>Pezizomycotina</taxon>
        <taxon>Dothideomycetes</taxon>
        <taxon>Dothideomycetidae</taxon>
        <taxon>Myriangiales</taxon>
        <taxon>Myriangiaceae</taxon>
        <taxon>Myriangium</taxon>
    </lineage>
</organism>
<sequence>MPSKVANSTSPLKRHDPNVANSMAQVGKSRGKKRSHDETVPRTLPDIGILGSADDKLNELLGKHNTAEDNYKPATKRAKTADKAKDHDRGSGSGNDKAKDKAKIDGKSTSKDGDKHKSKTNGKKKGNSKDDDKDQYDFSDIHLDGEEKEAVKIYDTAQDMRNKINAHFRKSHMSQAELGRRLGDMFPEPQNIAGRQIKTFLMKKGVMGGADGPVYYASYVLFEKLRIKTGGKESKKRLGIKESNPKGCERYDVQKQGLTVCGDEAPYVDKVGKLHIVDQKTGRSRL</sequence>
<gene>
    <name evidence="3" type="ORF">K461DRAFT_291592</name>
</gene>
<evidence type="ECO:0000313" key="3">
    <source>
        <dbReference type="EMBL" id="KAF2154668.1"/>
    </source>
</evidence>
<protein>
    <recommendedName>
        <fullName evidence="2">DUF7726 domain-containing protein</fullName>
    </recommendedName>
</protein>
<dbReference type="AlphaFoldDB" id="A0A9P4J923"/>
<feature type="compositionally biased region" description="Basic and acidic residues" evidence="1">
    <location>
        <begin position="127"/>
        <end position="141"/>
    </location>
</feature>
<comment type="caution">
    <text evidence="3">The sequence shown here is derived from an EMBL/GenBank/DDBJ whole genome shotgun (WGS) entry which is preliminary data.</text>
</comment>
<feature type="domain" description="DUF7726" evidence="2">
    <location>
        <begin position="152"/>
        <end position="230"/>
    </location>
</feature>
<dbReference type="Pfam" id="PF24852">
    <property type="entry name" value="DUF7726"/>
    <property type="match status" value="1"/>
</dbReference>
<evidence type="ECO:0000259" key="2">
    <source>
        <dbReference type="Pfam" id="PF24852"/>
    </source>
</evidence>
<feature type="compositionally biased region" description="Polar residues" evidence="1">
    <location>
        <begin position="1"/>
        <end position="11"/>
    </location>
</feature>
<feature type="region of interest" description="Disordered" evidence="1">
    <location>
        <begin position="1"/>
        <end position="141"/>
    </location>
</feature>
<feature type="compositionally biased region" description="Basic residues" evidence="1">
    <location>
        <begin position="116"/>
        <end position="126"/>
    </location>
</feature>
<reference evidence="3" key="1">
    <citation type="journal article" date="2020" name="Stud. Mycol.">
        <title>101 Dothideomycetes genomes: a test case for predicting lifestyles and emergence of pathogens.</title>
        <authorList>
            <person name="Haridas S."/>
            <person name="Albert R."/>
            <person name="Binder M."/>
            <person name="Bloem J."/>
            <person name="Labutti K."/>
            <person name="Salamov A."/>
            <person name="Andreopoulos B."/>
            <person name="Baker S."/>
            <person name="Barry K."/>
            <person name="Bills G."/>
            <person name="Bluhm B."/>
            <person name="Cannon C."/>
            <person name="Castanera R."/>
            <person name="Culley D."/>
            <person name="Daum C."/>
            <person name="Ezra D."/>
            <person name="Gonzalez J."/>
            <person name="Henrissat B."/>
            <person name="Kuo A."/>
            <person name="Liang C."/>
            <person name="Lipzen A."/>
            <person name="Lutzoni F."/>
            <person name="Magnuson J."/>
            <person name="Mondo S."/>
            <person name="Nolan M."/>
            <person name="Ohm R."/>
            <person name="Pangilinan J."/>
            <person name="Park H.-J."/>
            <person name="Ramirez L."/>
            <person name="Alfaro M."/>
            <person name="Sun H."/>
            <person name="Tritt A."/>
            <person name="Yoshinaga Y."/>
            <person name="Zwiers L.-H."/>
            <person name="Turgeon B."/>
            <person name="Goodwin S."/>
            <person name="Spatafora J."/>
            <person name="Crous P."/>
            <person name="Grigoriev I."/>
        </authorList>
    </citation>
    <scope>NUCLEOTIDE SEQUENCE</scope>
    <source>
        <strain evidence="3">CBS 260.36</strain>
    </source>
</reference>